<sequence length="416" mass="43337">MTGGAPGIRLFAEHTRRQHRGYRPDGTVEVETTRTLGACVDLHEGPGDVRHRFADGDDLLRDPPVPLPAAVVEQARAVQAGPAFELGEEDDRALRDLARATGAGLGWACYHQQVLAGGPDGVTADRRLAATLEVSLPGAGPEVVPWRAGGVAAAEAACARALARAALPPVDLPPGGDLVLPPGRAGAFFHELVGHPMEADVLASGTSYLGGLAGRAVAPDWLTITDGAVGARHGYRAAIDDEGTPTREVTLIDRGVVGEPMSDRATAALLGRPPSGHGRRLDYRHPAIPRMTHTRARTAPGTPAETPDGPFIVPFGLRIEAMNIATGHFVFSVGAPVLHDAAGPVGRLPAFDLRGHAPRVLAGLRPAVGDQAEYFRASRGCGKLGQFPLVVSFANGGLLLPRDLVTVEVTGGDRDG</sequence>
<reference evidence="3 4" key="1">
    <citation type="submission" date="2018-06" db="EMBL/GenBank/DDBJ databases">
        <title>Actinomadura craniellae sp. nov. isolated from marine sponge Craniella sp.</title>
        <authorList>
            <person name="Li L."/>
            <person name="Xu Q.H."/>
            <person name="Lin H.W."/>
            <person name="Lu Y.H."/>
        </authorList>
    </citation>
    <scope>NUCLEOTIDE SEQUENCE [LARGE SCALE GENOMIC DNA]</scope>
    <source>
        <strain evidence="3 4">LHW63021</strain>
    </source>
</reference>
<evidence type="ECO:0000313" key="3">
    <source>
        <dbReference type="EMBL" id="RAY16149.1"/>
    </source>
</evidence>
<comment type="caution">
    <text evidence="3">The sequence shown here is derived from an EMBL/GenBank/DDBJ whole genome shotgun (WGS) entry which is preliminary data.</text>
</comment>
<protein>
    <submittedName>
        <fullName evidence="3">Peptidase C69</fullName>
    </submittedName>
</protein>
<dbReference type="AlphaFoldDB" id="A0A365HAU5"/>
<dbReference type="GO" id="GO:0006508">
    <property type="term" value="P:proteolysis"/>
    <property type="evidence" value="ECO:0007669"/>
    <property type="project" value="InterPro"/>
</dbReference>
<gene>
    <name evidence="3" type="ORF">DPM19_04285</name>
</gene>
<comment type="similarity">
    <text evidence="1">Belongs to the peptidase U62 family.</text>
</comment>
<dbReference type="GO" id="GO:0008237">
    <property type="term" value="F:metallopeptidase activity"/>
    <property type="evidence" value="ECO:0007669"/>
    <property type="project" value="InterPro"/>
</dbReference>
<evidence type="ECO:0000256" key="1">
    <source>
        <dbReference type="ARBA" id="ARBA00005836"/>
    </source>
</evidence>
<feature type="domain" description="Metalloprotease TldD/E C-terminal" evidence="2">
    <location>
        <begin position="178"/>
        <end position="365"/>
    </location>
</feature>
<dbReference type="EMBL" id="QLYX01000002">
    <property type="protein sequence ID" value="RAY16149.1"/>
    <property type="molecule type" value="Genomic_DNA"/>
</dbReference>
<dbReference type="PANTHER" id="PTHR30624:SF4">
    <property type="entry name" value="METALLOPROTEASE TLDD"/>
    <property type="match status" value="1"/>
</dbReference>
<dbReference type="OrthoDB" id="9803213at2"/>
<evidence type="ECO:0000313" key="4">
    <source>
        <dbReference type="Proteomes" id="UP000251891"/>
    </source>
</evidence>
<dbReference type="PANTHER" id="PTHR30624">
    <property type="entry name" value="UNCHARACTERIZED PROTEIN TLDD AND PMBA"/>
    <property type="match status" value="1"/>
</dbReference>
<dbReference type="Proteomes" id="UP000251891">
    <property type="component" value="Unassembled WGS sequence"/>
</dbReference>
<accession>A0A365HAU5</accession>
<evidence type="ECO:0000259" key="2">
    <source>
        <dbReference type="Pfam" id="PF19289"/>
    </source>
</evidence>
<dbReference type="InterPro" id="IPR036059">
    <property type="entry name" value="TldD/PmbA_sf"/>
</dbReference>
<dbReference type="RefSeq" id="WP_111863489.1">
    <property type="nucleotide sequence ID" value="NZ_QLYX01000002.1"/>
</dbReference>
<dbReference type="Pfam" id="PF19289">
    <property type="entry name" value="PmbA_TldD_3rd"/>
    <property type="match status" value="1"/>
</dbReference>
<dbReference type="GO" id="GO:0005829">
    <property type="term" value="C:cytosol"/>
    <property type="evidence" value="ECO:0007669"/>
    <property type="project" value="TreeGrafter"/>
</dbReference>
<organism evidence="3 4">
    <name type="scientific">Actinomadura craniellae</name>
    <dbReference type="NCBI Taxonomy" id="2231787"/>
    <lineage>
        <taxon>Bacteria</taxon>
        <taxon>Bacillati</taxon>
        <taxon>Actinomycetota</taxon>
        <taxon>Actinomycetes</taxon>
        <taxon>Streptosporangiales</taxon>
        <taxon>Thermomonosporaceae</taxon>
        <taxon>Actinomadura</taxon>
    </lineage>
</organism>
<keyword evidence="4" id="KW-1185">Reference proteome</keyword>
<dbReference type="InterPro" id="IPR051463">
    <property type="entry name" value="Peptidase_U62_metallo"/>
</dbReference>
<proteinExistence type="inferred from homology"/>
<dbReference type="InterPro" id="IPR045569">
    <property type="entry name" value="Metalloprtase-TldD/E_C"/>
</dbReference>
<name>A0A365HAU5_9ACTN</name>
<dbReference type="SUPFAM" id="SSF111283">
    <property type="entry name" value="Putative modulator of DNA gyrase, PmbA/TldD"/>
    <property type="match status" value="1"/>
</dbReference>